<feature type="region of interest" description="Disordered" evidence="1">
    <location>
        <begin position="1"/>
        <end position="36"/>
    </location>
</feature>
<keyword evidence="2" id="KW-0812">Transmembrane</keyword>
<comment type="caution">
    <text evidence="3">The sequence shown here is derived from an EMBL/GenBank/DDBJ whole genome shotgun (WGS) entry which is preliminary data.</text>
</comment>
<dbReference type="Proteomes" id="UP000193040">
    <property type="component" value="Unassembled WGS sequence"/>
</dbReference>
<keyword evidence="2" id="KW-0472">Membrane</keyword>
<name>A0A1X0XXU0_MYCSI</name>
<evidence type="ECO:0000313" key="3">
    <source>
        <dbReference type="EMBL" id="ORJ57773.1"/>
    </source>
</evidence>
<protein>
    <submittedName>
        <fullName evidence="3">Uncharacterized protein</fullName>
    </submittedName>
</protein>
<sequence>MTEPKDEGQAQPEEVTCADLDGSAPGTMTWDRDGAGGDATEAIAQATRASPDLAWSAEDASTEPATHRQPWVKALLIATAILIPLVVAATVVAVPRWMSHQNTPAPTSPRPTPPPAVASPTLSDQTQVEDLVAATAAAQEKADRHASGDFAGEWLLYVRTVREGIAQQDFVRYSKACSSIGVKLKATGVRMEGLDHAIVRIEVLGVTRSSTWAYEEGAWHQLPDEFLSSNFGKNADELISADKAQGNCTK</sequence>
<evidence type="ECO:0000313" key="4">
    <source>
        <dbReference type="Proteomes" id="UP000193040"/>
    </source>
</evidence>
<evidence type="ECO:0000256" key="1">
    <source>
        <dbReference type="SAM" id="MobiDB-lite"/>
    </source>
</evidence>
<gene>
    <name evidence="3" type="ORF">B5M45_19360</name>
</gene>
<feature type="compositionally biased region" description="Pro residues" evidence="1">
    <location>
        <begin position="106"/>
        <end position="117"/>
    </location>
</feature>
<keyword evidence="4" id="KW-1185">Reference proteome</keyword>
<keyword evidence="2" id="KW-1133">Transmembrane helix</keyword>
<evidence type="ECO:0000256" key="2">
    <source>
        <dbReference type="SAM" id="Phobius"/>
    </source>
</evidence>
<dbReference type="AlphaFoldDB" id="A0A1X0XXU0"/>
<accession>A0A1X0XXU0</accession>
<organism evidence="3 4">
    <name type="scientific">Mycobacterium simiae</name>
    <name type="common">Mycobacterium habana</name>
    <dbReference type="NCBI Taxonomy" id="1784"/>
    <lineage>
        <taxon>Bacteria</taxon>
        <taxon>Bacillati</taxon>
        <taxon>Actinomycetota</taxon>
        <taxon>Actinomycetes</taxon>
        <taxon>Mycobacteriales</taxon>
        <taxon>Mycobacteriaceae</taxon>
        <taxon>Mycobacterium</taxon>
        <taxon>Mycobacterium simiae complex</taxon>
    </lineage>
</organism>
<dbReference type="RefSeq" id="WP_084952330.1">
    <property type="nucleotide sequence ID" value="NZ_MZZM01000025.1"/>
</dbReference>
<feature type="transmembrane region" description="Helical" evidence="2">
    <location>
        <begin position="74"/>
        <end position="94"/>
    </location>
</feature>
<dbReference type="EMBL" id="MZZM01000025">
    <property type="protein sequence ID" value="ORJ57773.1"/>
    <property type="molecule type" value="Genomic_DNA"/>
</dbReference>
<feature type="region of interest" description="Disordered" evidence="1">
    <location>
        <begin position="101"/>
        <end position="123"/>
    </location>
</feature>
<proteinExistence type="predicted"/>
<reference evidence="3 4" key="1">
    <citation type="submission" date="2017-03" db="EMBL/GenBank/DDBJ databases">
        <title>Genomic insights into Mycobacterium simiae human colonization.</title>
        <authorList>
            <person name="Steffani J.L."/>
            <person name="Brunck M.E."/>
            <person name="Cruz E."/>
            <person name="Montiel R."/>
            <person name="Barona F."/>
        </authorList>
    </citation>
    <scope>NUCLEOTIDE SEQUENCE [LARGE SCALE GENOMIC DNA]</scope>
    <source>
        <strain evidence="3 4">MsiGto</strain>
    </source>
</reference>